<keyword evidence="16" id="KW-0520">NAD</keyword>
<dbReference type="Gene3D" id="3.50.50.60">
    <property type="entry name" value="FAD/NAD(P)-binding domain"/>
    <property type="match status" value="2"/>
</dbReference>
<feature type="binding site" evidence="16">
    <location>
        <position position="300"/>
    </location>
    <ligand>
        <name>NAD(+)</name>
        <dbReference type="ChEBI" id="CHEBI:57540"/>
    </ligand>
</feature>
<keyword evidence="9" id="KW-0521">NADP</keyword>
<evidence type="ECO:0000259" key="19">
    <source>
        <dbReference type="Pfam" id="PF02852"/>
    </source>
</evidence>
<dbReference type="InterPro" id="IPR021179">
    <property type="entry name" value="Mercury_reductase_MerA"/>
</dbReference>
<dbReference type="Proteomes" id="UP000185210">
    <property type="component" value="Unassembled WGS sequence"/>
</dbReference>
<organism evidence="21 22">
    <name type="scientific">Mycobacteroides abscessus subsp. abscessus</name>
    <dbReference type="NCBI Taxonomy" id="1185650"/>
    <lineage>
        <taxon>Bacteria</taxon>
        <taxon>Bacillati</taxon>
        <taxon>Actinomycetota</taxon>
        <taxon>Actinomycetes</taxon>
        <taxon>Mycobacteriales</taxon>
        <taxon>Mycobacteriaceae</taxon>
        <taxon>Mycobacteroides</taxon>
        <taxon>Mycobacteroides abscessus</taxon>
    </lineage>
</organism>
<dbReference type="Pfam" id="PF07992">
    <property type="entry name" value="Pyr_redox_2"/>
    <property type="match status" value="1"/>
</dbReference>
<evidence type="ECO:0000313" key="21">
    <source>
        <dbReference type="EMBL" id="SIC30437.1"/>
    </source>
</evidence>
<feature type="binding site" evidence="16">
    <location>
        <position position="77"/>
    </location>
    <ligand>
        <name>FAD</name>
        <dbReference type="ChEBI" id="CHEBI:57692"/>
    </ligand>
</feature>
<dbReference type="GO" id="GO:0050660">
    <property type="term" value="F:flavin adenine dinucleotide binding"/>
    <property type="evidence" value="ECO:0007669"/>
    <property type="project" value="InterPro"/>
</dbReference>
<evidence type="ECO:0000256" key="16">
    <source>
        <dbReference type="PIRSR" id="PIRSR000350-3"/>
    </source>
</evidence>
<dbReference type="GO" id="GO:0050661">
    <property type="term" value="F:NADP binding"/>
    <property type="evidence" value="ECO:0007669"/>
    <property type="project" value="InterPro"/>
</dbReference>
<evidence type="ECO:0000259" key="20">
    <source>
        <dbReference type="Pfam" id="PF07992"/>
    </source>
</evidence>
<comment type="subunit">
    <text evidence="2">Homodimer.</text>
</comment>
<dbReference type="GO" id="GO:0016152">
    <property type="term" value="F:mercury (II) reductase (NADP+) activity"/>
    <property type="evidence" value="ECO:0007669"/>
    <property type="project" value="UniProtKB-EC"/>
</dbReference>
<evidence type="ECO:0000256" key="11">
    <source>
        <dbReference type="ARBA" id="ARBA00023002"/>
    </source>
</evidence>
<feature type="binding site" evidence="16">
    <location>
        <begin position="174"/>
        <end position="176"/>
    </location>
    <ligand>
        <name>FAD</name>
        <dbReference type="ChEBI" id="CHEBI:57692"/>
    </ligand>
</feature>
<feature type="binding site" evidence="16">
    <location>
        <position position="341"/>
    </location>
    <ligand>
        <name>FAD</name>
        <dbReference type="ChEBI" id="CHEBI:57692"/>
    </ligand>
</feature>
<evidence type="ECO:0000256" key="7">
    <source>
        <dbReference type="ARBA" id="ARBA00022723"/>
    </source>
</evidence>
<evidence type="ECO:0000256" key="13">
    <source>
        <dbReference type="ARBA" id="ARBA00023284"/>
    </source>
</evidence>
<keyword evidence="8 16" id="KW-0274">FAD</keyword>
<evidence type="ECO:0000256" key="18">
    <source>
        <dbReference type="RuleBase" id="RU003691"/>
    </source>
</evidence>
<dbReference type="GO" id="GO:0050787">
    <property type="term" value="P:detoxification of mercury ion"/>
    <property type="evidence" value="ECO:0007669"/>
    <property type="project" value="InterPro"/>
</dbReference>
<dbReference type="PANTHER" id="PTHR43014">
    <property type="entry name" value="MERCURIC REDUCTASE"/>
    <property type="match status" value="1"/>
</dbReference>
<evidence type="ECO:0000256" key="14">
    <source>
        <dbReference type="ARBA" id="ARBA00031725"/>
    </source>
</evidence>
<keyword evidence="13 18" id="KW-0676">Redox-active center</keyword>
<sequence length="500" mass="51723">MVKYSHIWLSECNSAGAPTRGITGSEAPVRYDLAIIGSGGAAFAAAIAATTRGRSVVMIERSTTGGTCVNVGCVPSKALLAAAEARHSASRAGRFPGITANAAPVDGPALIAGKDALVEGLRTEKYIDLAADYGWEIIAGTARFTSDAGGPGLAVELAGGAVTRVEAQHYLIATGSAPCAPPLDGLPGTGYLTSTTAMELDRLPKSMIVLGGGYVGLEQAQLFARLGTAVTVVTRSTLTSREEPEVSAVLEEVFGDEGIRVNTHVTVTAVRRDDNGYTLTAERGTQRLHLRAEQLLVATGRRPVTAGLNLEAVGVKTGPRAEIMVDDYLRTGNERIWAAGDVTGGPQFVYVAAAQGTLVANNALSGAERILDYTALPRVIFTSPAIASVGMTDAQAVDAGIPCDCRVLPLAYVTRAVVNRDTRGLVKLVAQAGTGRLLGVHVVAENAGDVITAATYALSAGMTVEQLAHTWAPYLTMAESLKLAAQAYTTDVAKLSCCAG</sequence>
<dbReference type="InterPro" id="IPR036188">
    <property type="entry name" value="FAD/NAD-bd_sf"/>
</dbReference>
<dbReference type="GO" id="GO:0016668">
    <property type="term" value="F:oxidoreductase activity, acting on a sulfur group of donors, NAD(P) as acceptor"/>
    <property type="evidence" value="ECO:0007669"/>
    <property type="project" value="InterPro"/>
</dbReference>
<dbReference type="EMBL" id="FSHM01000021">
    <property type="protein sequence ID" value="SIC30437.1"/>
    <property type="molecule type" value="Genomic_DNA"/>
</dbReference>
<dbReference type="EC" id="1.16.1.1" evidence="3"/>
<dbReference type="GO" id="GO:0003955">
    <property type="term" value="F:NAD(P)H dehydrogenase (quinone) activity"/>
    <property type="evidence" value="ECO:0007669"/>
    <property type="project" value="TreeGrafter"/>
</dbReference>
<evidence type="ECO:0000256" key="4">
    <source>
        <dbReference type="ARBA" id="ARBA00014791"/>
    </source>
</evidence>
<dbReference type="Pfam" id="PF02852">
    <property type="entry name" value="Pyr_redox_dim"/>
    <property type="match status" value="1"/>
</dbReference>
<dbReference type="AlphaFoldDB" id="A0AB38D907"/>
<keyword evidence="12" id="KW-1015">Disulfide bond</keyword>
<dbReference type="SUPFAM" id="SSF51905">
    <property type="entry name" value="FAD/NAD(P)-binding domain"/>
    <property type="match status" value="1"/>
</dbReference>
<evidence type="ECO:0000256" key="9">
    <source>
        <dbReference type="ARBA" id="ARBA00022857"/>
    </source>
</evidence>
<protein>
    <recommendedName>
        <fullName evidence="4">Mercuric reductase</fullName>
        <ecNumber evidence="3">1.16.1.1</ecNumber>
    </recommendedName>
    <alternativeName>
        <fullName evidence="14">Hg(II) reductase</fullName>
    </alternativeName>
</protein>
<evidence type="ECO:0000256" key="2">
    <source>
        <dbReference type="ARBA" id="ARBA00011738"/>
    </source>
</evidence>
<comment type="cofactor">
    <cofactor evidence="16">
        <name>FAD</name>
        <dbReference type="ChEBI" id="CHEBI:57692"/>
    </cofactor>
    <text evidence="16">Binds 1 FAD per subunit.</text>
</comment>
<dbReference type="PROSITE" id="PS00076">
    <property type="entry name" value="PYRIDINE_REDOX_1"/>
    <property type="match status" value="1"/>
</dbReference>
<accession>A0AB38D907</accession>
<comment type="caution">
    <text evidence="21">The sequence shown here is derived from an EMBL/GenBank/DDBJ whole genome shotgun (WGS) entry which is preliminary data.</text>
</comment>
<dbReference type="InterPro" id="IPR004099">
    <property type="entry name" value="Pyr_nucl-diS_OxRdtase_dimer"/>
</dbReference>
<evidence type="ECO:0000256" key="1">
    <source>
        <dbReference type="ARBA" id="ARBA00007532"/>
    </source>
</evidence>
<dbReference type="InterPro" id="IPR012999">
    <property type="entry name" value="Pyr_OxRdtase_I_AS"/>
</dbReference>
<evidence type="ECO:0000256" key="5">
    <source>
        <dbReference type="ARBA" id="ARBA00022466"/>
    </source>
</evidence>
<feature type="domain" description="Pyridine nucleotide-disulphide oxidoreductase dimerisation" evidence="19">
    <location>
        <begin position="377"/>
        <end position="484"/>
    </location>
</feature>
<evidence type="ECO:0000256" key="8">
    <source>
        <dbReference type="ARBA" id="ARBA00022827"/>
    </source>
</evidence>
<dbReference type="PRINTS" id="PR00368">
    <property type="entry name" value="FADPNR"/>
</dbReference>
<dbReference type="Gene3D" id="3.30.390.30">
    <property type="match status" value="1"/>
</dbReference>
<keyword evidence="16" id="KW-0547">Nucleotide-binding</keyword>
<dbReference type="PIRSF" id="PIRSF000350">
    <property type="entry name" value="Mercury_reductase_MerA"/>
    <property type="match status" value="1"/>
</dbReference>
<dbReference type="NCBIfam" id="TIGR02053">
    <property type="entry name" value="MerA"/>
    <property type="match status" value="1"/>
</dbReference>
<gene>
    <name evidence="21" type="primary">merA</name>
    <name evidence="21" type="ORF">SAMEA2070301_05747</name>
</gene>
<evidence type="ECO:0000313" key="22">
    <source>
        <dbReference type="Proteomes" id="UP000185210"/>
    </source>
</evidence>
<feature type="binding site" evidence="16">
    <location>
        <begin position="211"/>
        <end position="218"/>
    </location>
    <ligand>
        <name>NAD(+)</name>
        <dbReference type="ChEBI" id="CHEBI:57540"/>
    </ligand>
</feature>
<feature type="disulfide bond" description="Redox-active" evidence="17">
    <location>
        <begin position="68"/>
        <end position="73"/>
    </location>
</feature>
<feature type="domain" description="FAD/NAD(P)-binding" evidence="20">
    <location>
        <begin position="31"/>
        <end position="356"/>
    </location>
</feature>
<evidence type="ECO:0000256" key="6">
    <source>
        <dbReference type="ARBA" id="ARBA00022630"/>
    </source>
</evidence>
<comment type="catalytic activity">
    <reaction evidence="15">
        <text>Hg + NADP(+) + H(+) = Hg(2+) + NADPH</text>
        <dbReference type="Rhea" id="RHEA:23856"/>
        <dbReference type="ChEBI" id="CHEBI:15378"/>
        <dbReference type="ChEBI" id="CHEBI:16170"/>
        <dbReference type="ChEBI" id="CHEBI:16793"/>
        <dbReference type="ChEBI" id="CHEBI:57783"/>
        <dbReference type="ChEBI" id="CHEBI:58349"/>
        <dbReference type="EC" id="1.16.1.1"/>
    </reaction>
</comment>
<dbReference type="InterPro" id="IPR016156">
    <property type="entry name" value="FAD/NAD-linked_Rdtase_dimer_sf"/>
</dbReference>
<comment type="similarity">
    <text evidence="1 18">Belongs to the class-I pyridine nucleotide-disulfide oxidoreductase family.</text>
</comment>
<evidence type="ECO:0000256" key="10">
    <source>
        <dbReference type="ARBA" id="ARBA00022914"/>
    </source>
</evidence>
<dbReference type="InterPro" id="IPR001100">
    <property type="entry name" value="Pyr_nuc-diS_OxRdtase"/>
</dbReference>
<keyword evidence="7" id="KW-0479">Metal-binding</keyword>
<dbReference type="GO" id="GO:0045340">
    <property type="term" value="F:mercury ion binding"/>
    <property type="evidence" value="ECO:0007669"/>
    <property type="project" value="InterPro"/>
</dbReference>
<proteinExistence type="inferred from homology"/>
<evidence type="ECO:0000256" key="12">
    <source>
        <dbReference type="ARBA" id="ARBA00023157"/>
    </source>
</evidence>
<evidence type="ECO:0000256" key="3">
    <source>
        <dbReference type="ARBA" id="ARBA00012661"/>
    </source>
</evidence>
<dbReference type="InterPro" id="IPR023753">
    <property type="entry name" value="FAD/NAD-binding_dom"/>
</dbReference>
<keyword evidence="11 18" id="KW-0560">Oxidoreductase</keyword>
<evidence type="ECO:0000256" key="17">
    <source>
        <dbReference type="PIRSR" id="PIRSR000350-4"/>
    </source>
</evidence>
<dbReference type="PANTHER" id="PTHR43014:SF4">
    <property type="entry name" value="PYRIDINE NUCLEOTIDE-DISULFIDE OXIDOREDUCTASE RCLA-RELATED"/>
    <property type="match status" value="1"/>
</dbReference>
<keyword evidence="10" id="KW-0476">Mercury</keyword>
<dbReference type="FunFam" id="3.30.390.30:FF:000001">
    <property type="entry name" value="Dihydrolipoyl dehydrogenase"/>
    <property type="match status" value="1"/>
</dbReference>
<keyword evidence="5" id="KW-0475">Mercuric resistance</keyword>
<name>A0AB38D907_9MYCO</name>
<dbReference type="PRINTS" id="PR00411">
    <property type="entry name" value="PNDRDTASEI"/>
</dbReference>
<evidence type="ECO:0000256" key="15">
    <source>
        <dbReference type="ARBA" id="ARBA00048984"/>
    </source>
</evidence>
<keyword evidence="6 18" id="KW-0285">Flavoprotein</keyword>
<dbReference type="SUPFAM" id="SSF55424">
    <property type="entry name" value="FAD/NAD-linked reductases, dimerisation (C-terminal) domain"/>
    <property type="match status" value="1"/>
</dbReference>
<reference evidence="21 22" key="1">
    <citation type="submission" date="2016-11" db="EMBL/GenBank/DDBJ databases">
        <authorList>
            <consortium name="Pathogen Informatics"/>
        </authorList>
    </citation>
    <scope>NUCLEOTIDE SEQUENCE [LARGE SCALE GENOMIC DNA]</scope>
    <source>
        <strain evidence="21 22">104</strain>
    </source>
</reference>